<dbReference type="EMBL" id="KV020419">
    <property type="protein sequence ID" value="KZV14544.1"/>
    <property type="molecule type" value="Genomic_DNA"/>
</dbReference>
<name>A0A2Z6ZZ58_9LAMI</name>
<protein>
    <submittedName>
        <fullName evidence="2">Uncharacterized protein</fullName>
    </submittedName>
</protein>
<dbReference type="AlphaFoldDB" id="A0A2Z6ZZ58"/>
<gene>
    <name evidence="2" type="ORF">F511_42588</name>
</gene>
<dbReference type="Proteomes" id="UP000250235">
    <property type="component" value="Unassembled WGS sequence"/>
</dbReference>
<evidence type="ECO:0000256" key="1">
    <source>
        <dbReference type="SAM" id="MobiDB-lite"/>
    </source>
</evidence>
<accession>A0A2Z6ZZ58</accession>
<feature type="region of interest" description="Disordered" evidence="1">
    <location>
        <begin position="1"/>
        <end position="30"/>
    </location>
</feature>
<feature type="compositionally biased region" description="Basic and acidic residues" evidence="1">
    <location>
        <begin position="7"/>
        <end position="16"/>
    </location>
</feature>
<evidence type="ECO:0000313" key="3">
    <source>
        <dbReference type="Proteomes" id="UP000250235"/>
    </source>
</evidence>
<organism evidence="2 3">
    <name type="scientific">Dorcoceras hygrometricum</name>
    <dbReference type="NCBI Taxonomy" id="472368"/>
    <lineage>
        <taxon>Eukaryota</taxon>
        <taxon>Viridiplantae</taxon>
        <taxon>Streptophyta</taxon>
        <taxon>Embryophyta</taxon>
        <taxon>Tracheophyta</taxon>
        <taxon>Spermatophyta</taxon>
        <taxon>Magnoliopsida</taxon>
        <taxon>eudicotyledons</taxon>
        <taxon>Gunneridae</taxon>
        <taxon>Pentapetalae</taxon>
        <taxon>asterids</taxon>
        <taxon>lamiids</taxon>
        <taxon>Lamiales</taxon>
        <taxon>Gesneriaceae</taxon>
        <taxon>Didymocarpoideae</taxon>
        <taxon>Trichosporeae</taxon>
        <taxon>Loxocarpinae</taxon>
        <taxon>Dorcoceras</taxon>
    </lineage>
</organism>
<evidence type="ECO:0000313" key="2">
    <source>
        <dbReference type="EMBL" id="KZV14544.1"/>
    </source>
</evidence>
<sequence length="61" mass="6888">MPLKRNRAQDIKEEHNPVPVARRSQAPRRGGICSSAEVIWLHQLVPSVGSVEERQDATQEE</sequence>
<proteinExistence type="predicted"/>
<keyword evidence="3" id="KW-1185">Reference proteome</keyword>
<reference evidence="2 3" key="1">
    <citation type="journal article" date="2015" name="Proc. Natl. Acad. Sci. U.S.A.">
        <title>The resurrection genome of Boea hygrometrica: A blueprint for survival of dehydration.</title>
        <authorList>
            <person name="Xiao L."/>
            <person name="Yang G."/>
            <person name="Zhang L."/>
            <person name="Yang X."/>
            <person name="Zhao S."/>
            <person name="Ji Z."/>
            <person name="Zhou Q."/>
            <person name="Hu M."/>
            <person name="Wang Y."/>
            <person name="Chen M."/>
            <person name="Xu Y."/>
            <person name="Jin H."/>
            <person name="Xiao X."/>
            <person name="Hu G."/>
            <person name="Bao F."/>
            <person name="Hu Y."/>
            <person name="Wan P."/>
            <person name="Li L."/>
            <person name="Deng X."/>
            <person name="Kuang T."/>
            <person name="Xiang C."/>
            <person name="Zhu J.K."/>
            <person name="Oliver M.J."/>
            <person name="He Y."/>
        </authorList>
    </citation>
    <scope>NUCLEOTIDE SEQUENCE [LARGE SCALE GENOMIC DNA]</scope>
    <source>
        <strain evidence="3">cv. XS01</strain>
    </source>
</reference>